<evidence type="ECO:0000256" key="2">
    <source>
        <dbReference type="SAM" id="SignalP"/>
    </source>
</evidence>
<protein>
    <submittedName>
        <fullName evidence="4">Mucin-2</fullName>
    </submittedName>
</protein>
<feature type="compositionally biased region" description="Low complexity" evidence="1">
    <location>
        <begin position="269"/>
        <end position="282"/>
    </location>
</feature>
<organism evidence="3 4">
    <name type="scientific">Spodoptera frugiperda</name>
    <name type="common">Fall armyworm</name>
    <dbReference type="NCBI Taxonomy" id="7108"/>
    <lineage>
        <taxon>Eukaryota</taxon>
        <taxon>Metazoa</taxon>
        <taxon>Ecdysozoa</taxon>
        <taxon>Arthropoda</taxon>
        <taxon>Hexapoda</taxon>
        <taxon>Insecta</taxon>
        <taxon>Pterygota</taxon>
        <taxon>Neoptera</taxon>
        <taxon>Endopterygota</taxon>
        <taxon>Lepidoptera</taxon>
        <taxon>Glossata</taxon>
        <taxon>Ditrysia</taxon>
        <taxon>Noctuoidea</taxon>
        <taxon>Noctuidae</taxon>
        <taxon>Amphipyrinae</taxon>
        <taxon>Spodoptera</taxon>
    </lineage>
</organism>
<dbReference type="AlphaFoldDB" id="A0A9R0DEI6"/>
<reference evidence="4" key="1">
    <citation type="submission" date="2025-08" db="UniProtKB">
        <authorList>
            <consortium name="RefSeq"/>
        </authorList>
    </citation>
    <scope>IDENTIFICATION</scope>
    <source>
        <tissue evidence="4">Whole larval tissue</tissue>
    </source>
</reference>
<keyword evidence="2" id="KW-0732">Signal</keyword>
<evidence type="ECO:0000313" key="3">
    <source>
        <dbReference type="Proteomes" id="UP000829999"/>
    </source>
</evidence>
<dbReference type="OrthoDB" id="7473547at2759"/>
<proteinExistence type="predicted"/>
<evidence type="ECO:0000256" key="1">
    <source>
        <dbReference type="SAM" id="MobiDB-lite"/>
    </source>
</evidence>
<feature type="compositionally biased region" description="Polar residues" evidence="1">
    <location>
        <begin position="312"/>
        <end position="333"/>
    </location>
</feature>
<dbReference type="Proteomes" id="UP000829999">
    <property type="component" value="Chromosome 31"/>
</dbReference>
<feature type="region of interest" description="Disordered" evidence="1">
    <location>
        <begin position="256"/>
        <end position="334"/>
    </location>
</feature>
<keyword evidence="3" id="KW-1185">Reference proteome</keyword>
<gene>
    <name evidence="4" type="primary">LOC118276124</name>
</gene>
<feature type="chain" id="PRO_5040467731" evidence="2">
    <location>
        <begin position="21"/>
        <end position="485"/>
    </location>
</feature>
<feature type="region of interest" description="Disordered" evidence="1">
    <location>
        <begin position="136"/>
        <end position="167"/>
    </location>
</feature>
<accession>A0A9R0DEI6</accession>
<name>A0A9R0DEI6_SPOFR</name>
<feature type="compositionally biased region" description="Polar residues" evidence="1">
    <location>
        <begin position="256"/>
        <end position="268"/>
    </location>
</feature>
<evidence type="ECO:0000313" key="4">
    <source>
        <dbReference type="RefSeq" id="XP_035450202.2"/>
    </source>
</evidence>
<sequence>MAYTCLRSLFVLTLLQLCRAEISDSLPESWYSANVISDGFQPKPISEIFSTGPPFSTTNPIVVLPKESSSVPDEILLLSTLAPPRKISTTGSSEFTKISTAALESSTPLPPTFHTIPPSSVQTSLPTTYQTTPSTFLPSSSTFAPPSSFLPSSSTFLPSQSTTQQPPIVTDTTKVTLPSSQSTFSFQPELQQTTLSLPQPQPPSSSQLSQQIRLDLAPQGLSIQTNAPAQNVPQPTAGPQSNYFLVYQQAPQSIQGFPTGTSQEAPQFSTAAPSTSTGTPATVIIQPAPTVSPPSTRTTPPSPTTPLPSTTRVQTKPTARTNRGCNNVTNNLPASRLSELGPLRIRVLAPSGSITNVNFVAKTTTTKRPTTTRTRKTSKPKKNTYEFCIDGCRGKREPICAAPLSTTFLDPKTLKGFPSVCHMACHNSYRKDPFEKVLDGRCGRLRTRIKTVDSNTKLKRDELNKAQYFLDNSGGKTIVEVSPLK</sequence>
<feature type="signal peptide" evidence="2">
    <location>
        <begin position="1"/>
        <end position="20"/>
    </location>
</feature>
<dbReference type="GeneID" id="118276124"/>
<dbReference type="RefSeq" id="XP_035450202.2">
    <property type="nucleotide sequence ID" value="XM_035594309.2"/>
</dbReference>